<evidence type="ECO:0000313" key="2">
    <source>
        <dbReference type="EMBL" id="TKA31816.1"/>
    </source>
</evidence>
<keyword evidence="3" id="KW-1185">Reference proteome</keyword>
<sequence>MQPCASSSSSSKQSSTAQTTSSTQTSSTQPAERSRSPIAQAMEKAKAKLSRRPSGSEALPNDEKDFEKQEARAVEKQKRKEEYERLGLAEQTKYGMGGAGGWKAM</sequence>
<evidence type="ECO:0000313" key="3">
    <source>
        <dbReference type="Proteomes" id="UP000308549"/>
    </source>
</evidence>
<accession>A0A4U0UBF5</accession>
<dbReference type="Proteomes" id="UP000308549">
    <property type="component" value="Unassembled WGS sequence"/>
</dbReference>
<reference evidence="2 3" key="1">
    <citation type="submission" date="2017-03" db="EMBL/GenBank/DDBJ databases">
        <title>Genomes of endolithic fungi from Antarctica.</title>
        <authorList>
            <person name="Coleine C."/>
            <person name="Masonjones S."/>
            <person name="Stajich J.E."/>
        </authorList>
    </citation>
    <scope>NUCLEOTIDE SEQUENCE [LARGE SCALE GENOMIC DNA]</scope>
    <source>
        <strain evidence="2 3">CCFEE 6315</strain>
    </source>
</reference>
<feature type="region of interest" description="Disordered" evidence="1">
    <location>
        <begin position="1"/>
        <end position="82"/>
    </location>
</feature>
<gene>
    <name evidence="2" type="ORF">B0A50_01895</name>
</gene>
<feature type="compositionally biased region" description="Low complexity" evidence="1">
    <location>
        <begin position="1"/>
        <end position="29"/>
    </location>
</feature>
<dbReference type="OrthoDB" id="3919461at2759"/>
<organism evidence="2 3">
    <name type="scientific">Salinomyces thailandicus</name>
    <dbReference type="NCBI Taxonomy" id="706561"/>
    <lineage>
        <taxon>Eukaryota</taxon>
        <taxon>Fungi</taxon>
        <taxon>Dikarya</taxon>
        <taxon>Ascomycota</taxon>
        <taxon>Pezizomycotina</taxon>
        <taxon>Dothideomycetes</taxon>
        <taxon>Dothideomycetidae</taxon>
        <taxon>Mycosphaerellales</taxon>
        <taxon>Teratosphaeriaceae</taxon>
        <taxon>Salinomyces</taxon>
    </lineage>
</organism>
<protein>
    <submittedName>
        <fullName evidence="2">Uncharacterized protein</fullName>
    </submittedName>
</protein>
<comment type="caution">
    <text evidence="2">The sequence shown here is derived from an EMBL/GenBank/DDBJ whole genome shotgun (WGS) entry which is preliminary data.</text>
</comment>
<name>A0A4U0UBF5_9PEZI</name>
<proteinExistence type="predicted"/>
<dbReference type="EMBL" id="NAJL01000007">
    <property type="protein sequence ID" value="TKA31816.1"/>
    <property type="molecule type" value="Genomic_DNA"/>
</dbReference>
<feature type="compositionally biased region" description="Basic and acidic residues" evidence="1">
    <location>
        <begin position="61"/>
        <end position="82"/>
    </location>
</feature>
<dbReference type="AlphaFoldDB" id="A0A4U0UBF5"/>
<evidence type="ECO:0000256" key="1">
    <source>
        <dbReference type="SAM" id="MobiDB-lite"/>
    </source>
</evidence>